<evidence type="ECO:0000313" key="2">
    <source>
        <dbReference type="Proteomes" id="UP001139485"/>
    </source>
</evidence>
<dbReference type="PANTHER" id="PTHR31793:SF24">
    <property type="entry name" value="LONG-CHAIN ACYL-COA THIOESTERASE FADM"/>
    <property type="match status" value="1"/>
</dbReference>
<dbReference type="Pfam" id="PF13279">
    <property type="entry name" value="4HBT_2"/>
    <property type="match status" value="2"/>
</dbReference>
<dbReference type="InterPro" id="IPR029069">
    <property type="entry name" value="HotDog_dom_sf"/>
</dbReference>
<proteinExistence type="predicted"/>
<accession>A0A9X2IFG6</accession>
<protein>
    <submittedName>
        <fullName evidence="1">Thioesterase family protein</fullName>
    </submittedName>
</protein>
<dbReference type="AlphaFoldDB" id="A0A9X2IFG6"/>
<dbReference type="SUPFAM" id="SSF54637">
    <property type="entry name" value="Thioesterase/thiol ester dehydrase-isomerase"/>
    <property type="match status" value="2"/>
</dbReference>
<sequence>MRHVYECPLRWADLDLLGHVNNVVYVDYLQEARVDLMRRYGVRPGEAGTAEALVVVRHDLQFLAPLLYRLAPVTIEVWVEEVRAASFTLGYEIFDAHADGTRTVYLRATTVLSPFRFDAERPRRLTAEEKEGLQPYLEPVLGVPGGALERTRWTPTVHLESGRVDLHVRFSDVDVYGHVNNVKYVEYLQEARIAVLAGLWGGDLDRAGETQVVVARLDVDYRVPMVHRDGTYDAWSWISRVGRTSVIVETEFTDGDVVCARARCVLVFFDPATQGSSEPTEAQRAPLVALHEEAVAALGG</sequence>
<dbReference type="Proteomes" id="UP001139485">
    <property type="component" value="Unassembled WGS sequence"/>
</dbReference>
<keyword evidence="2" id="KW-1185">Reference proteome</keyword>
<dbReference type="InterPro" id="IPR050563">
    <property type="entry name" value="4-hydroxybenzoyl-CoA_TE"/>
</dbReference>
<comment type="caution">
    <text evidence="1">The sequence shown here is derived from an EMBL/GenBank/DDBJ whole genome shotgun (WGS) entry which is preliminary data.</text>
</comment>
<dbReference type="CDD" id="cd00586">
    <property type="entry name" value="4HBT"/>
    <property type="match status" value="2"/>
</dbReference>
<gene>
    <name evidence="1" type="ORF">M8330_08875</name>
</gene>
<reference evidence="1" key="1">
    <citation type="submission" date="2022-05" db="EMBL/GenBank/DDBJ databases">
        <authorList>
            <person name="Tuo L."/>
        </authorList>
    </citation>
    <scope>NUCLEOTIDE SEQUENCE</scope>
    <source>
        <strain evidence="1">BSK12Z-4</strain>
    </source>
</reference>
<evidence type="ECO:0000313" key="1">
    <source>
        <dbReference type="EMBL" id="MCM0620409.1"/>
    </source>
</evidence>
<dbReference type="Gene3D" id="3.10.129.10">
    <property type="entry name" value="Hotdog Thioesterase"/>
    <property type="match status" value="2"/>
</dbReference>
<organism evidence="1 2">
    <name type="scientific">Nocardioides bruguierae</name>
    <dbReference type="NCBI Taxonomy" id="2945102"/>
    <lineage>
        <taxon>Bacteria</taxon>
        <taxon>Bacillati</taxon>
        <taxon>Actinomycetota</taxon>
        <taxon>Actinomycetes</taxon>
        <taxon>Propionibacteriales</taxon>
        <taxon>Nocardioidaceae</taxon>
        <taxon>Nocardioides</taxon>
    </lineage>
</organism>
<dbReference type="EMBL" id="JAMOIL010000010">
    <property type="protein sequence ID" value="MCM0620409.1"/>
    <property type="molecule type" value="Genomic_DNA"/>
</dbReference>
<dbReference type="RefSeq" id="WP_250827043.1">
    <property type="nucleotide sequence ID" value="NZ_JAMOIL010000010.1"/>
</dbReference>
<dbReference type="PANTHER" id="PTHR31793">
    <property type="entry name" value="4-HYDROXYBENZOYL-COA THIOESTERASE FAMILY MEMBER"/>
    <property type="match status" value="1"/>
</dbReference>
<name>A0A9X2IFG6_9ACTN</name>
<dbReference type="GO" id="GO:0047617">
    <property type="term" value="F:fatty acyl-CoA hydrolase activity"/>
    <property type="evidence" value="ECO:0007669"/>
    <property type="project" value="TreeGrafter"/>
</dbReference>